<evidence type="ECO:0000313" key="5">
    <source>
        <dbReference type="Proteomes" id="UP000283255"/>
    </source>
</evidence>
<keyword evidence="5" id="KW-1185">Reference proteome</keyword>
<comment type="caution">
    <text evidence="4">The sequence shown here is derived from an EMBL/GenBank/DDBJ whole genome shotgun (WGS) entry which is preliminary data.</text>
</comment>
<dbReference type="GO" id="GO:0016853">
    <property type="term" value="F:isomerase activity"/>
    <property type="evidence" value="ECO:0007669"/>
    <property type="project" value="UniProtKB-KW"/>
</dbReference>
<dbReference type="Pfam" id="PF02567">
    <property type="entry name" value="PhzC-PhzF"/>
    <property type="match status" value="1"/>
</dbReference>
<dbReference type="Gene3D" id="3.10.310.10">
    <property type="entry name" value="Diaminopimelate Epimerase, Chain A, domain 1"/>
    <property type="match status" value="2"/>
</dbReference>
<dbReference type="EMBL" id="QZCH01000027">
    <property type="protein sequence ID" value="RJG40222.1"/>
    <property type="molecule type" value="Genomic_DNA"/>
</dbReference>
<organism evidence="4 5">
    <name type="scientific">Motilimonas pumila</name>
    <dbReference type="NCBI Taxonomy" id="2303987"/>
    <lineage>
        <taxon>Bacteria</taxon>
        <taxon>Pseudomonadati</taxon>
        <taxon>Pseudomonadota</taxon>
        <taxon>Gammaproteobacteria</taxon>
        <taxon>Alteromonadales</taxon>
        <taxon>Alteromonadales genera incertae sedis</taxon>
        <taxon>Motilimonas</taxon>
    </lineage>
</organism>
<name>A0A418YB72_9GAMM</name>
<evidence type="ECO:0000313" key="4">
    <source>
        <dbReference type="EMBL" id="RJG40222.1"/>
    </source>
</evidence>
<dbReference type="Proteomes" id="UP000283255">
    <property type="component" value="Unassembled WGS sequence"/>
</dbReference>
<dbReference type="OrthoDB" id="9788221at2"/>
<evidence type="ECO:0000256" key="1">
    <source>
        <dbReference type="ARBA" id="ARBA00008270"/>
    </source>
</evidence>
<keyword evidence="2" id="KW-0413">Isomerase</keyword>
<dbReference type="SUPFAM" id="SSF54506">
    <property type="entry name" value="Diaminopimelate epimerase-like"/>
    <property type="match status" value="1"/>
</dbReference>
<comment type="similarity">
    <text evidence="1">Belongs to the PhzF family.</text>
</comment>
<dbReference type="PIRSF" id="PIRSF016184">
    <property type="entry name" value="PhzC_PhzF"/>
    <property type="match status" value="1"/>
</dbReference>
<protein>
    <submittedName>
        <fullName evidence="4">PhzF family phenazine biosynthesis protein</fullName>
    </submittedName>
</protein>
<evidence type="ECO:0000256" key="2">
    <source>
        <dbReference type="ARBA" id="ARBA00023235"/>
    </source>
</evidence>
<dbReference type="NCBIfam" id="TIGR00654">
    <property type="entry name" value="PhzF_family"/>
    <property type="match status" value="1"/>
</dbReference>
<dbReference type="PANTHER" id="PTHR13774:SF17">
    <property type="entry name" value="PHENAZINE BIOSYNTHESIS-LIKE DOMAIN-CONTAINING PROTEIN"/>
    <property type="match status" value="1"/>
</dbReference>
<reference evidence="4 5" key="1">
    <citation type="submission" date="2018-09" db="EMBL/GenBank/DDBJ databases">
        <authorList>
            <person name="Wang F."/>
        </authorList>
    </citation>
    <scope>NUCLEOTIDE SEQUENCE [LARGE SCALE GENOMIC DNA]</scope>
    <source>
        <strain evidence="4 5">PLHSC7-2</strain>
    </source>
</reference>
<dbReference type="GO" id="GO:0005737">
    <property type="term" value="C:cytoplasm"/>
    <property type="evidence" value="ECO:0007669"/>
    <property type="project" value="TreeGrafter"/>
</dbReference>
<sequence>MYQVDAFTTSVFSGNYAAVVPLTSWLAEATMQAIAAENNVSETAFTVPRNEPGHYDIRWFSPLAEIDFCGHATLASAKVLMTEQGSLNTLYFHAPAVGALAVEQDSTGLITMTFPNQMPQTVAQPPAQLLAALATAPRQVMKNRQAYFAIYDQQQQVEQCQPKLDLLRQLAPLDVVVTAPANQDSEADFVSRYFWPANGGDEDQVTGSIHTGLAPYWAQQLGKDTLTAQQLSSRGGTLYCQVKGQHVLISGYGVLYLSGTIQVPQHTTANEGNKAVR</sequence>
<dbReference type="InterPro" id="IPR003719">
    <property type="entry name" value="Phenazine_PhzF-like"/>
</dbReference>
<accession>A0A418YB72</accession>
<gene>
    <name evidence="4" type="ORF">D1Z90_16875</name>
</gene>
<dbReference type="AlphaFoldDB" id="A0A418YB72"/>
<feature type="active site" evidence="3">
    <location>
        <position position="42"/>
    </location>
</feature>
<dbReference type="PANTHER" id="PTHR13774">
    <property type="entry name" value="PHENAZINE BIOSYNTHESIS PROTEIN"/>
    <property type="match status" value="1"/>
</dbReference>
<evidence type="ECO:0000256" key="3">
    <source>
        <dbReference type="PIRSR" id="PIRSR016184-1"/>
    </source>
</evidence>
<reference evidence="4 5" key="2">
    <citation type="submission" date="2019-01" db="EMBL/GenBank/DDBJ databases">
        <title>Motilimonas pumilus sp. nov., isolated from the gut of sea cucumber (Apostichopus japonicus).</title>
        <authorList>
            <person name="Wang F.-Q."/>
            <person name="Ren L.-H."/>
            <person name="Lin Y.-W."/>
            <person name="Sun G.-H."/>
            <person name="Du Z.-J."/>
            <person name="Zhao J.-X."/>
            <person name="Liu X.-J."/>
            <person name="Liu L.-J."/>
        </authorList>
    </citation>
    <scope>NUCLEOTIDE SEQUENCE [LARGE SCALE GENOMIC DNA]</scope>
    <source>
        <strain evidence="4 5">PLHSC7-2</strain>
    </source>
</reference>
<proteinExistence type="inferred from homology"/>